<name>A0ABQ8ITZ1_DERPT</name>
<evidence type="ECO:0000313" key="1">
    <source>
        <dbReference type="EMBL" id="KAH9413535.1"/>
    </source>
</evidence>
<comment type="caution">
    <text evidence="1">The sequence shown here is derived from an EMBL/GenBank/DDBJ whole genome shotgun (WGS) entry which is preliminary data.</text>
</comment>
<protein>
    <submittedName>
        <fullName evidence="1">Uncharacterized protein</fullName>
    </submittedName>
</protein>
<gene>
    <name evidence="1" type="ORF">DERP_008013</name>
</gene>
<reference evidence="1 2" key="1">
    <citation type="journal article" date="2018" name="J. Allergy Clin. Immunol.">
        <title>High-quality assembly of Dermatophagoides pteronyssinus genome and transcriptome reveals a wide range of novel allergens.</title>
        <authorList>
            <person name="Liu X.Y."/>
            <person name="Yang K.Y."/>
            <person name="Wang M.Q."/>
            <person name="Kwok J.S."/>
            <person name="Zeng X."/>
            <person name="Yang Z."/>
            <person name="Xiao X.J."/>
            <person name="Lau C.P."/>
            <person name="Li Y."/>
            <person name="Huang Z.M."/>
            <person name="Ba J.G."/>
            <person name="Yim A.K."/>
            <person name="Ouyang C.Y."/>
            <person name="Ngai S.M."/>
            <person name="Chan T.F."/>
            <person name="Leung E.L."/>
            <person name="Liu L."/>
            <person name="Liu Z.G."/>
            <person name="Tsui S.K."/>
        </authorList>
    </citation>
    <scope>NUCLEOTIDE SEQUENCE [LARGE SCALE GENOMIC DNA]</scope>
    <source>
        <strain evidence="1">Derp</strain>
    </source>
</reference>
<dbReference type="Gene3D" id="1.20.5.190">
    <property type="match status" value="1"/>
</dbReference>
<organism evidence="1 2">
    <name type="scientific">Dermatophagoides pteronyssinus</name>
    <name type="common">European house dust mite</name>
    <dbReference type="NCBI Taxonomy" id="6956"/>
    <lineage>
        <taxon>Eukaryota</taxon>
        <taxon>Metazoa</taxon>
        <taxon>Ecdysozoa</taxon>
        <taxon>Arthropoda</taxon>
        <taxon>Chelicerata</taxon>
        <taxon>Arachnida</taxon>
        <taxon>Acari</taxon>
        <taxon>Acariformes</taxon>
        <taxon>Sarcoptiformes</taxon>
        <taxon>Astigmata</taxon>
        <taxon>Psoroptidia</taxon>
        <taxon>Analgoidea</taxon>
        <taxon>Pyroglyphidae</taxon>
        <taxon>Dermatophagoidinae</taxon>
        <taxon>Dermatophagoides</taxon>
    </lineage>
</organism>
<reference evidence="1 2" key="2">
    <citation type="journal article" date="2022" name="Mol. Biol. Evol.">
        <title>Comparative Genomics Reveals Insights into the Divergent Evolution of Astigmatic Mites and Household Pest Adaptations.</title>
        <authorList>
            <person name="Xiong Q."/>
            <person name="Wan A.T."/>
            <person name="Liu X."/>
            <person name="Fung C.S."/>
            <person name="Xiao X."/>
            <person name="Malainual N."/>
            <person name="Hou J."/>
            <person name="Wang L."/>
            <person name="Wang M."/>
            <person name="Yang K.Y."/>
            <person name="Cui Y."/>
            <person name="Leung E.L."/>
            <person name="Nong W."/>
            <person name="Shin S.K."/>
            <person name="Au S.W."/>
            <person name="Jeong K.Y."/>
            <person name="Chew F.T."/>
            <person name="Hui J.H."/>
            <person name="Leung T.F."/>
            <person name="Tungtrongchitr A."/>
            <person name="Zhong N."/>
            <person name="Liu Z."/>
            <person name="Tsui S.K."/>
        </authorList>
    </citation>
    <scope>NUCLEOTIDE SEQUENCE [LARGE SCALE GENOMIC DNA]</scope>
    <source>
        <strain evidence="1">Derp</strain>
    </source>
</reference>
<keyword evidence="2" id="KW-1185">Reference proteome</keyword>
<dbReference type="SUPFAM" id="SSF47576">
    <property type="entry name" value="Calponin-homology domain, CH-domain"/>
    <property type="match status" value="1"/>
</dbReference>
<dbReference type="Proteomes" id="UP000887458">
    <property type="component" value="Unassembled WGS sequence"/>
</dbReference>
<accession>A0ABQ8ITZ1</accession>
<dbReference type="EMBL" id="NJHN03000121">
    <property type="protein sequence ID" value="KAH9413535.1"/>
    <property type="molecule type" value="Genomic_DNA"/>
</dbReference>
<sequence length="452" mass="54857">MIYWLDHARLELTEMIIHPCLFRKWPQSSEKILDNFLRQTFYPEQWQRLKFRLKQSSSSSTSFKLGHHEQQFHHSNFHIEQLSIDLSNGIRLARIIQLLFPEKFSITLLSQMKPGKDMDNVRKLFEQSIARNYRQQTLETLQSLMRIEFNLLIEQRYCLYLKQIVFIQRFIRCRNETRRLRNEFLLLRKSTITIQRWYRSKIAARKQRSNYNRIRQATIIIQRWYRCRHKKPLITIQRFWFGYRCRRQIYNKYPLLEIISINLGNLKQKKQPSTIIITIGMKTEKILKRMEKLTKNSMINNHHRMISDQFINDLNDLYRFTKYSFEIRYRLLQQWQIIIQWWIDLLKYQLITALIHIMYNHFNYPSLLTNSLYLINGLIDQNPDLIKQLSIDPKWKRLTNRIEGRYLQPLKMNNIVGGGGGGQQINQDSEQQQQCDECGIIQIIIKQIINKL</sequence>
<dbReference type="InterPro" id="IPR036872">
    <property type="entry name" value="CH_dom_sf"/>
</dbReference>
<proteinExistence type="predicted"/>
<evidence type="ECO:0000313" key="2">
    <source>
        <dbReference type="Proteomes" id="UP000887458"/>
    </source>
</evidence>